<dbReference type="SUPFAM" id="SSF46785">
    <property type="entry name" value="Winged helix' DNA-binding domain"/>
    <property type="match status" value="1"/>
</dbReference>
<sequence>METHFLFHLLHQKVRHLSKELNKVLEQHQLYNSQWTILYTLSQKGPMSQTQIWQYLDVEAPTVTRTLARMEKSGWVQRVPGKDKRERIVVLTDRAQQELPDIQQTIQQYEASYVASLSESEQQQLYHLLNKLGDKKER</sequence>
<reference evidence="5 6" key="1">
    <citation type="submission" date="2016-10" db="EMBL/GenBank/DDBJ databases">
        <authorList>
            <person name="de Groot N.N."/>
        </authorList>
    </citation>
    <scope>NUCLEOTIDE SEQUENCE [LARGE SCALE GENOMIC DNA]</scope>
    <source>
        <strain evidence="5 6">DSM 21632</strain>
    </source>
</reference>
<dbReference type="GO" id="GO:0003700">
    <property type="term" value="F:DNA-binding transcription factor activity"/>
    <property type="evidence" value="ECO:0007669"/>
    <property type="project" value="InterPro"/>
</dbReference>
<feature type="domain" description="HTH marR-type" evidence="4">
    <location>
        <begin position="3"/>
        <end position="134"/>
    </location>
</feature>
<dbReference type="SMART" id="SM00347">
    <property type="entry name" value="HTH_MARR"/>
    <property type="match status" value="1"/>
</dbReference>
<dbReference type="Gene3D" id="1.10.10.10">
    <property type="entry name" value="Winged helix-like DNA-binding domain superfamily/Winged helix DNA-binding domain"/>
    <property type="match status" value="1"/>
</dbReference>
<dbReference type="PANTHER" id="PTHR42756:SF1">
    <property type="entry name" value="TRANSCRIPTIONAL REPRESSOR OF EMRAB OPERON"/>
    <property type="match status" value="1"/>
</dbReference>
<dbReference type="InterPro" id="IPR000835">
    <property type="entry name" value="HTH_MarR-typ"/>
</dbReference>
<evidence type="ECO:0000313" key="5">
    <source>
        <dbReference type="EMBL" id="SDG92561.1"/>
    </source>
</evidence>
<evidence type="ECO:0000313" key="6">
    <source>
        <dbReference type="Proteomes" id="UP000199163"/>
    </source>
</evidence>
<protein>
    <submittedName>
        <fullName evidence="5">DNA-binding transcriptional regulator, MarR family</fullName>
    </submittedName>
</protein>
<accession>A0A1G7Y7Z2</accession>
<evidence type="ECO:0000256" key="2">
    <source>
        <dbReference type="ARBA" id="ARBA00023125"/>
    </source>
</evidence>
<keyword evidence="3" id="KW-0804">Transcription</keyword>
<dbReference type="EMBL" id="FNDK01000001">
    <property type="protein sequence ID" value="SDG92561.1"/>
    <property type="molecule type" value="Genomic_DNA"/>
</dbReference>
<dbReference type="CDD" id="cd00090">
    <property type="entry name" value="HTH_ARSR"/>
    <property type="match status" value="1"/>
</dbReference>
<keyword evidence="2 5" id="KW-0238">DNA-binding</keyword>
<dbReference type="STRING" id="568899.SAMN05192534_10129"/>
<proteinExistence type="predicted"/>
<evidence type="ECO:0000256" key="1">
    <source>
        <dbReference type="ARBA" id="ARBA00023015"/>
    </source>
</evidence>
<evidence type="ECO:0000259" key="4">
    <source>
        <dbReference type="PROSITE" id="PS50995"/>
    </source>
</evidence>
<keyword evidence="6" id="KW-1185">Reference proteome</keyword>
<dbReference type="InterPro" id="IPR036388">
    <property type="entry name" value="WH-like_DNA-bd_sf"/>
</dbReference>
<evidence type="ECO:0000256" key="3">
    <source>
        <dbReference type="ARBA" id="ARBA00023163"/>
    </source>
</evidence>
<dbReference type="PRINTS" id="PR00598">
    <property type="entry name" value="HTHMARR"/>
</dbReference>
<dbReference type="OrthoDB" id="1904211at2"/>
<dbReference type="AlphaFoldDB" id="A0A1G7Y7Z2"/>
<dbReference type="RefSeq" id="WP_091270157.1">
    <property type="nucleotide sequence ID" value="NZ_FNDK01000001.1"/>
</dbReference>
<dbReference type="Pfam" id="PF01047">
    <property type="entry name" value="MarR"/>
    <property type="match status" value="1"/>
</dbReference>
<gene>
    <name evidence="5" type="ORF">SAMN05192534_10129</name>
</gene>
<dbReference type="PROSITE" id="PS50995">
    <property type="entry name" value="HTH_MARR_2"/>
    <property type="match status" value="1"/>
</dbReference>
<dbReference type="InterPro" id="IPR011991">
    <property type="entry name" value="ArsR-like_HTH"/>
</dbReference>
<dbReference type="Proteomes" id="UP000199163">
    <property type="component" value="Unassembled WGS sequence"/>
</dbReference>
<keyword evidence="1" id="KW-0805">Transcription regulation</keyword>
<dbReference type="GO" id="GO:0003677">
    <property type="term" value="F:DNA binding"/>
    <property type="evidence" value="ECO:0007669"/>
    <property type="project" value="UniProtKB-KW"/>
</dbReference>
<organism evidence="5 6">
    <name type="scientific">Alteribacillus persepolensis</name>
    <dbReference type="NCBI Taxonomy" id="568899"/>
    <lineage>
        <taxon>Bacteria</taxon>
        <taxon>Bacillati</taxon>
        <taxon>Bacillota</taxon>
        <taxon>Bacilli</taxon>
        <taxon>Bacillales</taxon>
        <taxon>Bacillaceae</taxon>
        <taxon>Alteribacillus</taxon>
    </lineage>
</organism>
<name>A0A1G7Y7Z2_9BACI</name>
<dbReference type="InterPro" id="IPR036390">
    <property type="entry name" value="WH_DNA-bd_sf"/>
</dbReference>
<dbReference type="PANTHER" id="PTHR42756">
    <property type="entry name" value="TRANSCRIPTIONAL REGULATOR, MARR"/>
    <property type="match status" value="1"/>
</dbReference>